<dbReference type="InterPro" id="IPR039331">
    <property type="entry name" value="PAPs-like"/>
</dbReference>
<comment type="caution">
    <text evidence="3">The sequence shown here is derived from an EMBL/GenBank/DDBJ whole genome shotgun (WGS) entry which is preliminary data.</text>
</comment>
<dbReference type="Pfam" id="PF00149">
    <property type="entry name" value="Metallophos"/>
    <property type="match status" value="1"/>
</dbReference>
<feature type="domain" description="Calcineurin-like phosphoesterase" evidence="2">
    <location>
        <begin position="129"/>
        <end position="441"/>
    </location>
</feature>
<sequence length="554" mass="62713">MSSQPQLLTDPFLQLPTKDSIRVVWFTEFPGSRHTVTFGENLDKNVSANTIKLSRTREDQKSKVGKQTEENQVYQQPVERNIWRHEAEITGLIPGKRIPYRVNSEREDGEIVSSEIFTLAAKPLPETPLKILLTSDHQLMPMTAANLQKVTETIGRVDTVFFAGDLVNIADRASEWFDDNRGNAFFPCLQGKAKSKLEKNGNLITYKGGEIIQHAPIFPALGNHEVMGRFSQENSLGEQFNDPLPREIAKQIYHDKANISEELWLKNYSFNTDTYEEIFTLPNDSSGGKKYYAITIGDVRLVVLFAACAWRSPSLASTIKGKYRESDRDLNNPENWGYGQHIFEPIHQGSNQYQWLEKELNSPEFQQAKYKVVMLHHPPHSLGDNVVPPFTYPVQIIDRDSEGTIKSVRYEYPKEKDYLIRDIEPLLNAAKVQLVLFGHSHLWNRFVNSSGVNFLETSNVGNSYGAALGDNKRPVPINNSENYAATGDPNGLDPIIPKIAPLVNENNQPLPYIASNDITVFSILDTGNGTVSSYRFDTREPNSQVIKFDEFYLN</sequence>
<reference evidence="3 4" key="1">
    <citation type="submission" date="2024-09" db="EMBL/GenBank/DDBJ databases">
        <title>Floridaenema gen nov. (Aerosakkonemataceae, Aerosakkonematales ord. nov., Cyanobacteria) from benthic tropical and subtropical fresh waters, with the description of four new species.</title>
        <authorList>
            <person name="Moretto J.A."/>
            <person name="Berthold D.E."/>
            <person name="Lefler F.W."/>
            <person name="Huang I.-S."/>
            <person name="Laughinghouse H. IV."/>
        </authorList>
    </citation>
    <scope>NUCLEOTIDE SEQUENCE [LARGE SCALE GENOMIC DNA]</scope>
    <source>
        <strain evidence="3 4">BLCC-F167</strain>
    </source>
</reference>
<evidence type="ECO:0000313" key="4">
    <source>
        <dbReference type="Proteomes" id="UP001576780"/>
    </source>
</evidence>
<accession>A0ABV4WNF3</accession>
<protein>
    <submittedName>
        <fullName evidence="3">Metallophosphoesterase</fullName>
    </submittedName>
</protein>
<evidence type="ECO:0000259" key="2">
    <source>
        <dbReference type="Pfam" id="PF00149"/>
    </source>
</evidence>
<dbReference type="Proteomes" id="UP001576780">
    <property type="component" value="Unassembled WGS sequence"/>
</dbReference>
<evidence type="ECO:0000313" key="3">
    <source>
        <dbReference type="EMBL" id="MFB2836251.1"/>
    </source>
</evidence>
<keyword evidence="1" id="KW-0732">Signal</keyword>
<dbReference type="SUPFAM" id="SSF56300">
    <property type="entry name" value="Metallo-dependent phosphatases"/>
    <property type="match status" value="1"/>
</dbReference>
<evidence type="ECO:0000256" key="1">
    <source>
        <dbReference type="ARBA" id="ARBA00022729"/>
    </source>
</evidence>
<dbReference type="InterPro" id="IPR004843">
    <property type="entry name" value="Calcineurin-like_PHP"/>
</dbReference>
<dbReference type="PANTHER" id="PTHR22953:SF153">
    <property type="entry name" value="PURPLE ACID PHOSPHATASE"/>
    <property type="match status" value="1"/>
</dbReference>
<dbReference type="InterPro" id="IPR029052">
    <property type="entry name" value="Metallo-depent_PP-like"/>
</dbReference>
<keyword evidence="4" id="KW-1185">Reference proteome</keyword>
<organism evidence="3 4">
    <name type="scientific">Floridaenema evergladense BLCC-F167</name>
    <dbReference type="NCBI Taxonomy" id="3153639"/>
    <lineage>
        <taxon>Bacteria</taxon>
        <taxon>Bacillati</taxon>
        <taxon>Cyanobacteriota</taxon>
        <taxon>Cyanophyceae</taxon>
        <taxon>Oscillatoriophycideae</taxon>
        <taxon>Aerosakkonematales</taxon>
        <taxon>Aerosakkonemataceae</taxon>
        <taxon>Floridanema</taxon>
        <taxon>Floridanema evergladense</taxon>
    </lineage>
</organism>
<dbReference type="InterPro" id="IPR008963">
    <property type="entry name" value="Purple_acid_Pase-like_N"/>
</dbReference>
<gene>
    <name evidence="3" type="ORF">ACE1CA_17085</name>
</gene>
<dbReference type="PANTHER" id="PTHR22953">
    <property type="entry name" value="ACID PHOSPHATASE RELATED"/>
    <property type="match status" value="1"/>
</dbReference>
<dbReference type="SUPFAM" id="SSF49363">
    <property type="entry name" value="Purple acid phosphatase, N-terminal domain"/>
    <property type="match status" value="1"/>
</dbReference>
<dbReference type="Gene3D" id="3.60.21.10">
    <property type="match status" value="1"/>
</dbReference>
<name>A0ABV4WNF3_9CYAN</name>
<dbReference type="RefSeq" id="WP_413278639.1">
    <property type="nucleotide sequence ID" value="NZ_JBHFNT010000144.1"/>
</dbReference>
<dbReference type="EMBL" id="JBHFNT010000144">
    <property type="protein sequence ID" value="MFB2836251.1"/>
    <property type="molecule type" value="Genomic_DNA"/>
</dbReference>
<proteinExistence type="predicted"/>